<evidence type="ECO:0000313" key="1">
    <source>
        <dbReference type="EMBL" id="UZT29417.1"/>
    </source>
</evidence>
<reference evidence="1" key="1">
    <citation type="submission" date="2022-06" db="EMBL/GenBank/DDBJ databases">
        <authorList>
            <person name="Wang S."/>
            <person name="Li X."/>
            <person name="Zhang F."/>
            <person name="Chen Y."/>
            <person name="Duan X."/>
            <person name="Mirmiran S.D."/>
            <person name="Li X."/>
            <person name="Qian P."/>
        </authorList>
    </citation>
    <scope>NUCLEOTIDE SEQUENCE</scope>
</reference>
<dbReference type="EMBL" id="ON755176">
    <property type="protein sequence ID" value="UZT29417.1"/>
    <property type="molecule type" value="Genomic_DNA"/>
</dbReference>
<proteinExistence type="predicted"/>
<protein>
    <submittedName>
        <fullName evidence="1">Uncharacterized protein</fullName>
    </submittedName>
</protein>
<sequence>MTKEMRSIYPGLAVVARADGTACDEHHGKIAEVHRIIDGKAFYRYEHNGFEGRISLSRFWDRFEEVGDVKHTGVAATAGHCAGNGGLRGHSVGDVFPVVVYQRGTPGFITHWLRLPDGRDIGPYHSYDDVHRAAAWHKDNL</sequence>
<organism evidence="1 2">
    <name type="scientific">Klebsiella phage KYP</name>
    <dbReference type="NCBI Taxonomy" id="2961977"/>
    <lineage>
        <taxon>Viruses</taxon>
        <taxon>Duplodnaviria</taxon>
        <taxon>Heunggongvirae</taxon>
        <taxon>Uroviricota</taxon>
        <taxon>Caudoviricetes</taxon>
        <taxon>Autographivirales</taxon>
        <taxon>Autonotataviridae</taxon>
        <taxon>Melnykvirinae</taxon>
        <taxon>Cullenvirus</taxon>
        <taxon>Cullenvirus KYP</taxon>
    </lineage>
</organism>
<accession>A0A9E8JZI3</accession>
<name>A0A9E8JZI3_9CAUD</name>
<keyword evidence="2" id="KW-1185">Reference proteome</keyword>
<evidence type="ECO:0000313" key="2">
    <source>
        <dbReference type="Proteomes" id="UP001163047"/>
    </source>
</evidence>
<dbReference type="Proteomes" id="UP001163047">
    <property type="component" value="Segment"/>
</dbReference>